<dbReference type="RefSeq" id="WP_303947931.1">
    <property type="nucleotide sequence ID" value="NZ_JAGZXI010000008.1"/>
</dbReference>
<dbReference type="Proteomes" id="UP000739069">
    <property type="component" value="Unassembled WGS sequence"/>
</dbReference>
<organism evidence="1 2">
    <name type="scientific">Rothia mucilaginosa</name>
    <dbReference type="NCBI Taxonomy" id="43675"/>
    <lineage>
        <taxon>Bacteria</taxon>
        <taxon>Bacillati</taxon>
        <taxon>Actinomycetota</taxon>
        <taxon>Actinomycetes</taxon>
        <taxon>Micrococcales</taxon>
        <taxon>Micrococcaceae</taxon>
        <taxon>Rothia</taxon>
    </lineage>
</organism>
<dbReference type="InterPro" id="IPR029044">
    <property type="entry name" value="Nucleotide-diphossugar_trans"/>
</dbReference>
<dbReference type="SUPFAM" id="SSF53448">
    <property type="entry name" value="Nucleotide-diphospho-sugar transferases"/>
    <property type="match status" value="1"/>
</dbReference>
<dbReference type="Gene3D" id="3.90.550.10">
    <property type="entry name" value="Spore Coat Polysaccharide Biosynthesis Protein SpsA, Chain A"/>
    <property type="match status" value="1"/>
</dbReference>
<dbReference type="EMBL" id="JAGZXI010000008">
    <property type="protein sequence ID" value="MBS6635290.1"/>
    <property type="molecule type" value="Genomic_DNA"/>
</dbReference>
<sequence>MINTLKSLKHQLFLLKINHDKKREAIALRESTEFKERYASLNKTFTRTDLPRGPFIWGITMVKNEADIVEQTIRHLLDQGVDHILAADNGSSDGTYELLLELSKTLPVHVIQDRELAYYQSEKMTWLADRVMEAGAEWIIPFDADEFWYGVSAPLSEVLRSQKGHTIELTKLYNVFPSIEGPSLRIDPTPYWDLKVCFSRWENAVIKMGNHEVIAPGKQKLNEAAIIHYPWRSKEQFTRKLRQGAKALEATDLPDNMGYHWRRNGDITIESATPLWEALLRGEVDHETITWRPTGPLTSIGSSLPQEFKDIIHLLKEKMSTGI</sequence>
<gene>
    <name evidence="1" type="ORF">KH265_06500</name>
</gene>
<dbReference type="CDD" id="cd00761">
    <property type="entry name" value="Glyco_tranf_GTA_type"/>
    <property type="match status" value="1"/>
</dbReference>
<reference evidence="1" key="1">
    <citation type="submission" date="2021-02" db="EMBL/GenBank/DDBJ databases">
        <title>Infant gut strain persistence is associated with maternal origin, phylogeny, and functional potential including surface adhesion and iron acquisition.</title>
        <authorList>
            <person name="Lou Y.C."/>
        </authorList>
    </citation>
    <scope>NUCLEOTIDE SEQUENCE</scope>
    <source>
        <strain evidence="1">L1_008_092G1_dasL1_008_092G1_concoct_16</strain>
    </source>
</reference>
<name>A0A943Y5R4_9MICC</name>
<protein>
    <submittedName>
        <fullName evidence="1">Glycosyltransferase family 2 protein</fullName>
    </submittedName>
</protein>
<proteinExistence type="predicted"/>
<dbReference type="Pfam" id="PF13704">
    <property type="entry name" value="Glyco_tranf_2_4"/>
    <property type="match status" value="1"/>
</dbReference>
<dbReference type="AlphaFoldDB" id="A0A943Y5R4"/>
<evidence type="ECO:0000313" key="2">
    <source>
        <dbReference type="Proteomes" id="UP000739069"/>
    </source>
</evidence>
<evidence type="ECO:0000313" key="1">
    <source>
        <dbReference type="EMBL" id="MBS6635290.1"/>
    </source>
</evidence>
<comment type="caution">
    <text evidence="1">The sequence shown here is derived from an EMBL/GenBank/DDBJ whole genome shotgun (WGS) entry which is preliminary data.</text>
</comment>
<accession>A0A943Y5R4</accession>